<dbReference type="InterPro" id="IPR003961">
    <property type="entry name" value="FN3_dom"/>
</dbReference>
<name>A0A8S9Z691_9TREM</name>
<reference evidence="2" key="1">
    <citation type="submission" date="2019-07" db="EMBL/GenBank/DDBJ databases">
        <title>Annotation for the trematode Paragonimus miyazaki's.</title>
        <authorList>
            <person name="Choi Y.-J."/>
        </authorList>
    </citation>
    <scope>NUCLEOTIDE SEQUENCE</scope>
    <source>
        <strain evidence="2">Japan</strain>
    </source>
</reference>
<dbReference type="Proteomes" id="UP000822476">
    <property type="component" value="Unassembled WGS sequence"/>
</dbReference>
<feature type="domain" description="Fibronectin type-III" evidence="1">
    <location>
        <begin position="1"/>
        <end position="37"/>
    </location>
</feature>
<organism evidence="2 3">
    <name type="scientific">Paragonimus skrjabini miyazakii</name>
    <dbReference type="NCBI Taxonomy" id="59628"/>
    <lineage>
        <taxon>Eukaryota</taxon>
        <taxon>Metazoa</taxon>
        <taxon>Spiralia</taxon>
        <taxon>Lophotrochozoa</taxon>
        <taxon>Platyhelminthes</taxon>
        <taxon>Trematoda</taxon>
        <taxon>Digenea</taxon>
        <taxon>Plagiorchiida</taxon>
        <taxon>Troglotremata</taxon>
        <taxon>Troglotrematidae</taxon>
        <taxon>Paragonimus</taxon>
    </lineage>
</organism>
<dbReference type="EMBL" id="JTDE01000656">
    <property type="protein sequence ID" value="KAF7260661.1"/>
    <property type="molecule type" value="Genomic_DNA"/>
</dbReference>
<protein>
    <recommendedName>
        <fullName evidence="1">Fibronectin type-III domain-containing protein</fullName>
    </recommendedName>
</protein>
<accession>A0A8S9Z691</accession>
<evidence type="ECO:0000313" key="3">
    <source>
        <dbReference type="Proteomes" id="UP000822476"/>
    </source>
</evidence>
<sequence>MIVNLTQNQYYLVAVRAVSSAGEGPLTAAVIHTTVQTDSASTTLPVMHMQEPELKNMFAYHFRGVKYRFIGEPVIHLVKFASVQFNITMELTDLTERRFSTQKVSYPSSEERTIKLIVKLLRASPWLVEIQAIALTVFRMDPSSTNPSVTWSLANTAVCEVLPPYTGSVANHGPETFRSSIIKFTMELTGLESFTAYRIRVSPPMLLVFDIPEVKNRSNWHRSSQSSDWFVTESTAPRWVNPMASVLVLSGRRIKVMWQIVCGPAVNFPSD</sequence>
<comment type="caution">
    <text evidence="2">The sequence shown here is derived from an EMBL/GenBank/DDBJ whole genome shotgun (WGS) entry which is preliminary data.</text>
</comment>
<keyword evidence="3" id="KW-1185">Reference proteome</keyword>
<evidence type="ECO:0000259" key="1">
    <source>
        <dbReference type="PROSITE" id="PS50853"/>
    </source>
</evidence>
<gene>
    <name evidence="2" type="ORF">EG68_02151</name>
</gene>
<dbReference type="AlphaFoldDB" id="A0A8S9Z691"/>
<dbReference type="PROSITE" id="PS50853">
    <property type="entry name" value="FN3"/>
    <property type="match status" value="1"/>
</dbReference>
<proteinExistence type="predicted"/>
<evidence type="ECO:0000313" key="2">
    <source>
        <dbReference type="EMBL" id="KAF7260661.1"/>
    </source>
</evidence>